<dbReference type="OrthoDB" id="9757876at2"/>
<keyword evidence="1" id="KW-0472">Membrane</keyword>
<feature type="transmembrane region" description="Helical" evidence="1">
    <location>
        <begin position="466"/>
        <end position="494"/>
    </location>
</feature>
<dbReference type="Gene3D" id="3.30.70.1320">
    <property type="entry name" value="Multidrug efflux transporter AcrB pore domain like"/>
    <property type="match status" value="1"/>
</dbReference>
<dbReference type="RefSeq" id="WP_013182854.1">
    <property type="nucleotide sequence ID" value="NC_014225.1"/>
</dbReference>
<keyword evidence="1" id="KW-1133">Transmembrane helix</keyword>
<feature type="transmembrane region" description="Helical" evidence="1">
    <location>
        <begin position="914"/>
        <end position="939"/>
    </location>
</feature>
<sequence length="1026" mass="111428">MNLSEPFIRRPVMTTMVTAALLLFGLMAYRQLPISDLPDISFPVITVTVTNPGMDPETMANNVAVPLEQQLMTIPGIKSVISSSRQGNTTIVVQFDLSKDIDQASTDVNSAINNASGNLPPLPAPPSYKKFNPADTPVIYVAVTSEAMTMGKLYDYGYTIIAQRLSMLSGVSEVSIWGSKSNVRVKVSPDKLAAMNIGINEIAEALVDSNQSLPGGTVYDASIAYTIVPKGQVTEGAGYNQLIVAENQGNPVYVKDIGEGVDSIHDEGFYLRYWDKDKGEIPAVIVAVTKEDGANTVKLCNDVRDYLTVLEKQLPASIHLDVIFDRSIMIKESINDVLLTLVIAFILVVSVIFLFLGKASSTIIPSISLPVSIFGTFAFMYARGFSIDILSMLGLTLVIGFLVDDAIVVLENIVRHQQMGKNPVQAALDGSKEISTTVLSMTLSLSAVFLPLVLMPGIIGRLFHEMAVVVVASVLISGSISLILTPMLCSRFLVHTDKKSRLEEKADRLMERLVAIYEPALIWVMRHRLVPILLGVASVVFAALLFKSVPTDFLPPGDTGAMLGVTLTSEEVSYDAMANRQDKVNKVLENNPYVDKVISMANFPELLPPNEGVVFAGLVDLNKRPAIAKIKEQIDGEFKKLSGIQPFLKPIPQINLNVSTSVDRADYSYAISGIGDQDLLYAKVQELTRALQNVSEITDVSSDLEISAPQVSLEILRDRASMLGVSVKTIEQAIQLAYSGSRISTFQTPINIYDLVLQVDDESRQTPDMLDKIRVSSSLPEDRKTLIPLSTVVRREIVNGPLQVNHINQLPSATVYFNIAPGAALSTALQKVSDEASKIIPKQFFGSFAGQAAIFEGTGPEMAALLLISILIIYLLLGSLYENFFHPLTILTTLPGSIFGGLLTLFVFQSSLSLYAFVGMIVLIGIVLKNGIMLVEFANEKVLEGKEVSEAIIEACKVRFRPILMTTIAAAMGALPIAIGIGADASSRRSMGLIILGGLLFAQMITYFFTPVICYYSMRAGRSITK</sequence>
<keyword evidence="1" id="KW-0812">Transmembrane</keyword>
<dbReference type="HOGENOM" id="CLU_002755_1_2_0"/>
<dbReference type="PANTHER" id="PTHR32063:SF21">
    <property type="entry name" value="MULTIDRUG RESISTANCE PROTEIN MDTB"/>
    <property type="match status" value="1"/>
</dbReference>
<feature type="transmembrane region" description="Helical" evidence="1">
    <location>
        <begin position="960"/>
        <end position="981"/>
    </location>
</feature>
<dbReference type="SUPFAM" id="SSF82866">
    <property type="entry name" value="Multidrug efflux transporter AcrB transmembrane domain"/>
    <property type="match status" value="2"/>
</dbReference>
<reference evidence="2 3" key="1">
    <citation type="journal article" date="2010" name="PLoS ONE">
        <title>The Waddlia genome: a window into chlamydial biology.</title>
        <authorList>
            <person name="Bertelli C."/>
            <person name="Collyn F."/>
            <person name="Croxatto A."/>
            <person name="Ruckert C."/>
            <person name="Polkinghorne A."/>
            <person name="Kebbi-Beghdadi C."/>
            <person name="Goesmann A."/>
            <person name="Vaughan L."/>
            <person name="Greub G."/>
        </authorList>
    </citation>
    <scope>NUCLEOTIDE SEQUENCE [LARGE SCALE GENOMIC DNA]</scope>
    <source>
        <strain evidence="3">ATCC VR-1470 / WSU 86-1044</strain>
    </source>
</reference>
<dbReference type="Gene3D" id="3.30.70.1440">
    <property type="entry name" value="Multidrug efflux transporter AcrB pore domain"/>
    <property type="match status" value="1"/>
</dbReference>
<feature type="transmembrane region" description="Helical" evidence="1">
    <location>
        <begin position="434"/>
        <end position="454"/>
    </location>
</feature>
<evidence type="ECO:0000313" key="2">
    <source>
        <dbReference type="EMBL" id="ADI39154.1"/>
    </source>
</evidence>
<dbReference type="EMBL" id="CP001928">
    <property type="protein sequence ID" value="ADI39154.1"/>
    <property type="molecule type" value="Genomic_DNA"/>
</dbReference>
<name>D6YSV9_WADCW</name>
<dbReference type="Gene3D" id="3.30.70.1430">
    <property type="entry name" value="Multidrug efflux transporter AcrB pore domain"/>
    <property type="match status" value="2"/>
</dbReference>
<dbReference type="InterPro" id="IPR001036">
    <property type="entry name" value="Acrflvin-R"/>
</dbReference>
<dbReference type="Proteomes" id="UP000001505">
    <property type="component" value="Chromosome"/>
</dbReference>
<dbReference type="AlphaFoldDB" id="D6YSV9"/>
<dbReference type="PANTHER" id="PTHR32063">
    <property type="match status" value="1"/>
</dbReference>
<dbReference type="PRINTS" id="PR00702">
    <property type="entry name" value="ACRIFLAVINRP"/>
</dbReference>
<dbReference type="GO" id="GO:0005886">
    <property type="term" value="C:plasma membrane"/>
    <property type="evidence" value="ECO:0007669"/>
    <property type="project" value="TreeGrafter"/>
</dbReference>
<dbReference type="InterPro" id="IPR027463">
    <property type="entry name" value="AcrB_DN_DC_subdom"/>
</dbReference>
<dbReference type="Gene3D" id="1.20.1640.10">
    <property type="entry name" value="Multidrug efflux transporter AcrB transmembrane domain"/>
    <property type="match status" value="2"/>
</dbReference>
<gene>
    <name evidence="2" type="primary">mdtC</name>
    <name evidence="2" type="ordered locus">wcw_1815</name>
</gene>
<organism evidence="2 3">
    <name type="scientific">Waddlia chondrophila (strain ATCC VR-1470 / WSU 86-1044)</name>
    <dbReference type="NCBI Taxonomy" id="716544"/>
    <lineage>
        <taxon>Bacteria</taxon>
        <taxon>Pseudomonadati</taxon>
        <taxon>Chlamydiota</taxon>
        <taxon>Chlamydiia</taxon>
        <taxon>Parachlamydiales</taxon>
        <taxon>Waddliaceae</taxon>
        <taxon>Waddlia</taxon>
    </lineage>
</organism>
<keyword evidence="3" id="KW-1185">Reference proteome</keyword>
<evidence type="ECO:0000256" key="1">
    <source>
        <dbReference type="SAM" id="Phobius"/>
    </source>
</evidence>
<dbReference type="GO" id="GO:0042910">
    <property type="term" value="F:xenobiotic transmembrane transporter activity"/>
    <property type="evidence" value="ECO:0007669"/>
    <property type="project" value="TreeGrafter"/>
</dbReference>
<feature type="transmembrane region" description="Helical" evidence="1">
    <location>
        <begin position="529"/>
        <end position="546"/>
    </location>
</feature>
<feature type="transmembrane region" description="Helical" evidence="1">
    <location>
        <begin position="363"/>
        <end position="383"/>
    </location>
</feature>
<protein>
    <submittedName>
        <fullName evidence="2">Putative multidrug resistance protein MdtC</fullName>
    </submittedName>
</protein>
<feature type="transmembrane region" description="Helical" evidence="1">
    <location>
        <begin position="337"/>
        <end position="356"/>
    </location>
</feature>
<dbReference type="Pfam" id="PF00873">
    <property type="entry name" value="ACR_tran"/>
    <property type="match status" value="1"/>
</dbReference>
<dbReference type="SUPFAM" id="SSF82693">
    <property type="entry name" value="Multidrug efflux transporter AcrB pore domain, PN1, PN2, PC1 and PC2 subdomains"/>
    <property type="match status" value="3"/>
</dbReference>
<feature type="transmembrane region" description="Helical" evidence="1">
    <location>
        <begin position="993"/>
        <end position="1016"/>
    </location>
</feature>
<proteinExistence type="predicted"/>
<dbReference type="STRING" id="716544.wcw_1815"/>
<evidence type="ECO:0000313" key="3">
    <source>
        <dbReference type="Proteomes" id="UP000001505"/>
    </source>
</evidence>
<dbReference type="KEGG" id="wch:wcw_1815"/>
<feature type="transmembrane region" description="Helical" evidence="1">
    <location>
        <begin position="862"/>
        <end position="881"/>
    </location>
</feature>
<feature type="transmembrane region" description="Helical" evidence="1">
    <location>
        <begin position="888"/>
        <end position="908"/>
    </location>
</feature>
<dbReference type="SUPFAM" id="SSF82714">
    <property type="entry name" value="Multidrug efflux transporter AcrB TolC docking domain, DN and DC subdomains"/>
    <property type="match status" value="2"/>
</dbReference>
<dbReference type="eggNOG" id="COG0841">
    <property type="taxonomic scope" value="Bacteria"/>
</dbReference>
<accession>D6YSV9</accession>
<feature type="transmembrane region" description="Helical" evidence="1">
    <location>
        <begin position="389"/>
        <end position="414"/>
    </location>
</feature>
<dbReference type="Gene3D" id="3.30.2090.10">
    <property type="entry name" value="Multidrug efflux transporter AcrB TolC docking domain, DN and DC subdomains"/>
    <property type="match status" value="2"/>
</dbReference>